<evidence type="ECO:0000256" key="1">
    <source>
        <dbReference type="ARBA" id="ARBA00009156"/>
    </source>
</evidence>
<proteinExistence type="inferred from homology"/>
<feature type="domain" description="Carbohydrate kinase FGGY N-terminal" evidence="4">
    <location>
        <begin position="16"/>
        <end position="241"/>
    </location>
</feature>
<dbReference type="InterPro" id="IPR043129">
    <property type="entry name" value="ATPase_NBD"/>
</dbReference>
<keyword evidence="7" id="KW-1185">Reference proteome</keyword>
<dbReference type="STRING" id="1469647.BC351_13775"/>
<dbReference type="InterPro" id="IPR018485">
    <property type="entry name" value="FGGY_C"/>
</dbReference>
<organism evidence="6 7">
    <name type="scientific">Paenibacillus ferrarius</name>
    <dbReference type="NCBI Taxonomy" id="1469647"/>
    <lineage>
        <taxon>Bacteria</taxon>
        <taxon>Bacillati</taxon>
        <taxon>Bacillota</taxon>
        <taxon>Bacilli</taxon>
        <taxon>Bacillales</taxon>
        <taxon>Paenibacillaceae</taxon>
        <taxon>Paenibacillus</taxon>
    </lineage>
</organism>
<dbReference type="RefSeq" id="WP_079421328.1">
    <property type="nucleotide sequence ID" value="NZ_MBTG01000073.1"/>
</dbReference>
<evidence type="ECO:0000313" key="6">
    <source>
        <dbReference type="EMBL" id="OPH46562.1"/>
    </source>
</evidence>
<evidence type="ECO:0000259" key="4">
    <source>
        <dbReference type="Pfam" id="PF00370"/>
    </source>
</evidence>
<evidence type="ECO:0000256" key="3">
    <source>
        <dbReference type="ARBA" id="ARBA00022777"/>
    </source>
</evidence>
<dbReference type="InterPro" id="IPR050406">
    <property type="entry name" value="FGGY_Carb_Kinase"/>
</dbReference>
<reference evidence="7" key="1">
    <citation type="submission" date="2016-07" db="EMBL/GenBank/DDBJ databases">
        <authorList>
            <person name="Florea S."/>
            <person name="Webb J.S."/>
            <person name="Jaromczyk J."/>
            <person name="Schardl C.L."/>
        </authorList>
    </citation>
    <scope>NUCLEOTIDE SEQUENCE [LARGE SCALE GENOMIC DNA]</scope>
    <source>
        <strain evidence="7">CY1</strain>
    </source>
</reference>
<dbReference type="CDD" id="cd07809">
    <property type="entry name" value="ASKHA_NBD_FGGY_BaXK-like"/>
    <property type="match status" value="1"/>
</dbReference>
<dbReference type="AlphaFoldDB" id="A0A1V4H5Y7"/>
<dbReference type="InterPro" id="IPR018484">
    <property type="entry name" value="FGGY_N"/>
</dbReference>
<keyword evidence="3" id="KW-0418">Kinase</keyword>
<accession>A0A1V4H5Y7</accession>
<sequence length="536" mass="58750">MDQTIKHAIIRGETSLGIEFGSTRIKAVLIDYNFETISSSSYEWENQLIDGYWTYDLNEVINGLQETYHQLQQEIENNYGITLQKIGSIGCSAMMQGYIALDQAGELLVPFRTWRNATTGTAASELTEKFQFKIPQRWSIAHLYQAILNDEEHVTNIGYITTLSGYIHWLLSGSKALGMGDASGMFPIDKSTQQYSEDMINQFAELIADKDYPWNLKDILPNVYTAGEHAGYLNEAGARLLDPSGSLQAGIPLCPPEGDAGTGMVATNSVKKGTGNISVGTSIFAMIVLDKDISVYPEIDIVTTPDGSPVGMVLANNCSSDINAWVGLFRECYEAMGLKPDMNQLFSVLFNKALEADADGGGLLSYGYYSGENITGLSKGRPLFVRSPESRFNLANFMRVHLFTAFAALRLGMDILTQKEQVTINRILAHGGLFKTPLVGQKMCAAALNVPVSVISTAGEGGAWGMAILASYMVNKEQDEGLADFLTTKVFNDAEGQEVYPDSADVDGFALFMERYTEGLAIEQAAVDHFVENWKK</sequence>
<dbReference type="GO" id="GO:0016301">
    <property type="term" value="F:kinase activity"/>
    <property type="evidence" value="ECO:0007669"/>
    <property type="project" value="UniProtKB-KW"/>
</dbReference>
<keyword evidence="2" id="KW-0808">Transferase</keyword>
<comment type="caution">
    <text evidence="6">The sequence shown here is derived from an EMBL/GenBank/DDBJ whole genome shotgun (WGS) entry which is preliminary data.</text>
</comment>
<dbReference type="Pfam" id="PF00370">
    <property type="entry name" value="FGGY_N"/>
    <property type="match status" value="1"/>
</dbReference>
<gene>
    <name evidence="6" type="ORF">BC351_13775</name>
</gene>
<dbReference type="Pfam" id="PF02782">
    <property type="entry name" value="FGGY_C"/>
    <property type="match status" value="1"/>
</dbReference>
<dbReference type="PANTHER" id="PTHR43095">
    <property type="entry name" value="SUGAR KINASE"/>
    <property type="match status" value="1"/>
</dbReference>
<dbReference type="Gene3D" id="3.30.420.40">
    <property type="match status" value="2"/>
</dbReference>
<dbReference type="OrthoDB" id="9760563at2"/>
<dbReference type="EMBL" id="MBTG01000073">
    <property type="protein sequence ID" value="OPH46562.1"/>
    <property type="molecule type" value="Genomic_DNA"/>
</dbReference>
<name>A0A1V4H5Y7_9BACL</name>
<evidence type="ECO:0000259" key="5">
    <source>
        <dbReference type="Pfam" id="PF02782"/>
    </source>
</evidence>
<dbReference type="GO" id="GO:0005975">
    <property type="term" value="P:carbohydrate metabolic process"/>
    <property type="evidence" value="ECO:0007669"/>
    <property type="project" value="InterPro"/>
</dbReference>
<dbReference type="PANTHER" id="PTHR43095:SF5">
    <property type="entry name" value="XYLULOSE KINASE"/>
    <property type="match status" value="1"/>
</dbReference>
<dbReference type="Proteomes" id="UP000190626">
    <property type="component" value="Unassembled WGS sequence"/>
</dbReference>
<comment type="similarity">
    <text evidence="1">Belongs to the FGGY kinase family.</text>
</comment>
<protein>
    <submittedName>
        <fullName evidence="6">ATPase</fullName>
    </submittedName>
</protein>
<dbReference type="SUPFAM" id="SSF53067">
    <property type="entry name" value="Actin-like ATPase domain"/>
    <property type="match status" value="2"/>
</dbReference>
<evidence type="ECO:0000313" key="7">
    <source>
        <dbReference type="Proteomes" id="UP000190626"/>
    </source>
</evidence>
<feature type="domain" description="Carbohydrate kinase FGGY C-terminal" evidence="5">
    <location>
        <begin position="276"/>
        <end position="473"/>
    </location>
</feature>
<evidence type="ECO:0000256" key="2">
    <source>
        <dbReference type="ARBA" id="ARBA00022679"/>
    </source>
</evidence>